<feature type="coiled-coil region" evidence="1">
    <location>
        <begin position="115"/>
        <end position="149"/>
    </location>
</feature>
<accession>A0ABN9TR55</accession>
<keyword evidence="1" id="KW-0175">Coiled coil</keyword>
<evidence type="ECO:0000313" key="3">
    <source>
        <dbReference type="EMBL" id="CAK0848622.1"/>
    </source>
</evidence>
<evidence type="ECO:0000256" key="1">
    <source>
        <dbReference type="SAM" id="Coils"/>
    </source>
</evidence>
<reference evidence="3" key="1">
    <citation type="submission" date="2023-10" db="EMBL/GenBank/DDBJ databases">
        <authorList>
            <person name="Chen Y."/>
            <person name="Shah S."/>
            <person name="Dougan E. K."/>
            <person name="Thang M."/>
            <person name="Chan C."/>
        </authorList>
    </citation>
    <scope>NUCLEOTIDE SEQUENCE [LARGE SCALE GENOMIC DNA]</scope>
</reference>
<comment type="caution">
    <text evidence="3">The sequence shown here is derived from an EMBL/GenBank/DDBJ whole genome shotgun (WGS) entry which is preliminary data.</text>
</comment>
<proteinExistence type="predicted"/>
<dbReference type="EMBL" id="CAUYUJ010014994">
    <property type="protein sequence ID" value="CAK0848622.1"/>
    <property type="molecule type" value="Genomic_DNA"/>
</dbReference>
<feature type="region of interest" description="Disordered" evidence="2">
    <location>
        <begin position="215"/>
        <end position="238"/>
    </location>
</feature>
<feature type="compositionally biased region" description="Low complexity" evidence="2">
    <location>
        <begin position="10"/>
        <end position="24"/>
    </location>
</feature>
<protein>
    <submittedName>
        <fullName evidence="3">Uncharacterized protein</fullName>
    </submittedName>
</protein>
<evidence type="ECO:0000313" key="4">
    <source>
        <dbReference type="Proteomes" id="UP001189429"/>
    </source>
</evidence>
<organism evidence="3 4">
    <name type="scientific">Prorocentrum cordatum</name>
    <dbReference type="NCBI Taxonomy" id="2364126"/>
    <lineage>
        <taxon>Eukaryota</taxon>
        <taxon>Sar</taxon>
        <taxon>Alveolata</taxon>
        <taxon>Dinophyceae</taxon>
        <taxon>Prorocentrales</taxon>
        <taxon>Prorocentraceae</taxon>
        <taxon>Prorocentrum</taxon>
    </lineage>
</organism>
<keyword evidence="4" id="KW-1185">Reference proteome</keyword>
<gene>
    <name evidence="3" type="ORF">PCOR1329_LOCUS41514</name>
</gene>
<evidence type="ECO:0000256" key="2">
    <source>
        <dbReference type="SAM" id="MobiDB-lite"/>
    </source>
</evidence>
<feature type="compositionally biased region" description="Low complexity" evidence="2">
    <location>
        <begin position="215"/>
        <end position="224"/>
    </location>
</feature>
<sequence length="238" mass="23986">MEGHGEAERAGATGAAGADGEAESAEPAPLRLLLAPLLLGDAAAAAGPCEAPASAGAAAAPAASLAGPGPPAAARPAAVVAPPAPAADARTRQLLTCARLLAGLQAENASLGEALDHARRGKREAEAAAAEALTESVELRRRCAELARRPACGAAAGCARAAGLEAELRRAQVQGQRCSSVVGSRWFGCGTRSSPRRRGARRRWLRNWRPRARAAAAAASVPARETPPQEEELLGGSA</sequence>
<feature type="region of interest" description="Disordered" evidence="2">
    <location>
        <begin position="1"/>
        <end position="24"/>
    </location>
</feature>
<dbReference type="Proteomes" id="UP001189429">
    <property type="component" value="Unassembled WGS sequence"/>
</dbReference>
<name>A0ABN9TR55_9DINO</name>
<feature type="compositionally biased region" description="Acidic residues" evidence="2">
    <location>
        <begin position="228"/>
        <end position="238"/>
    </location>
</feature>